<evidence type="ECO:0000313" key="3">
    <source>
        <dbReference type="Proteomes" id="UP001223586"/>
    </source>
</evidence>
<organism evidence="2 3">
    <name type="scientific">Bacillus chungangensis</name>
    <dbReference type="NCBI Taxonomy" id="587633"/>
    <lineage>
        <taxon>Bacteria</taxon>
        <taxon>Bacillati</taxon>
        <taxon>Bacillota</taxon>
        <taxon>Bacilli</taxon>
        <taxon>Bacillales</taxon>
        <taxon>Bacillaceae</taxon>
        <taxon>Bacillus</taxon>
    </lineage>
</organism>
<protein>
    <submittedName>
        <fullName evidence="2">Uncharacterized protein</fullName>
    </submittedName>
</protein>
<sequence length="52" mass="5508">MLLITKSLMVLLFMLFAIIGTSELLDITYERAAISILAAIVATLLVLGVGGN</sequence>
<gene>
    <name evidence="2" type="ORF">J2S08_000255</name>
</gene>
<evidence type="ECO:0000256" key="1">
    <source>
        <dbReference type="SAM" id="Phobius"/>
    </source>
</evidence>
<dbReference type="EMBL" id="JAUSTT010000001">
    <property type="protein sequence ID" value="MDQ0174424.1"/>
    <property type="molecule type" value="Genomic_DNA"/>
</dbReference>
<keyword evidence="1" id="KW-1133">Transmembrane helix</keyword>
<feature type="transmembrane region" description="Helical" evidence="1">
    <location>
        <begin position="34"/>
        <end position="51"/>
    </location>
</feature>
<keyword evidence="3" id="KW-1185">Reference proteome</keyword>
<dbReference type="Proteomes" id="UP001223586">
    <property type="component" value="Unassembled WGS sequence"/>
</dbReference>
<name>A0ABT9WMU5_9BACI</name>
<comment type="caution">
    <text evidence="2">The sequence shown here is derived from an EMBL/GenBank/DDBJ whole genome shotgun (WGS) entry which is preliminary data.</text>
</comment>
<accession>A0ABT9WMU5</accession>
<reference evidence="2 3" key="1">
    <citation type="submission" date="2023-07" db="EMBL/GenBank/DDBJ databases">
        <title>Genomic Encyclopedia of Type Strains, Phase IV (KMG-IV): sequencing the most valuable type-strain genomes for metagenomic binning, comparative biology and taxonomic classification.</title>
        <authorList>
            <person name="Goeker M."/>
        </authorList>
    </citation>
    <scope>NUCLEOTIDE SEQUENCE [LARGE SCALE GENOMIC DNA]</scope>
    <source>
        <strain evidence="2 3">DSM 23837</strain>
    </source>
</reference>
<proteinExistence type="predicted"/>
<keyword evidence="1" id="KW-0472">Membrane</keyword>
<evidence type="ECO:0000313" key="2">
    <source>
        <dbReference type="EMBL" id="MDQ0174424.1"/>
    </source>
</evidence>
<keyword evidence="1" id="KW-0812">Transmembrane</keyword>